<reference evidence="5" key="3">
    <citation type="submission" date="2015-06" db="UniProtKB">
        <authorList>
            <consortium name="EnsemblProtists"/>
        </authorList>
    </citation>
    <scope>IDENTIFICATION</scope>
</reference>
<keyword evidence="6" id="KW-1185">Reference proteome</keyword>
<dbReference type="eggNOG" id="KOG3021">
    <property type="taxonomic scope" value="Eukaryota"/>
</dbReference>
<reference evidence="4 6" key="1">
    <citation type="journal article" date="2012" name="Nature">
        <title>Algal genomes reveal evolutionary mosaicism and the fate of nucleomorphs.</title>
        <authorList>
            <consortium name="DOE Joint Genome Institute"/>
            <person name="Curtis B.A."/>
            <person name="Tanifuji G."/>
            <person name="Burki F."/>
            <person name="Gruber A."/>
            <person name="Irimia M."/>
            <person name="Maruyama S."/>
            <person name="Arias M.C."/>
            <person name="Ball S.G."/>
            <person name="Gile G.H."/>
            <person name="Hirakawa Y."/>
            <person name="Hopkins J.F."/>
            <person name="Kuo A."/>
            <person name="Rensing S.A."/>
            <person name="Schmutz J."/>
            <person name="Symeonidi A."/>
            <person name="Elias M."/>
            <person name="Eveleigh R.J."/>
            <person name="Herman E.K."/>
            <person name="Klute M.J."/>
            <person name="Nakayama T."/>
            <person name="Obornik M."/>
            <person name="Reyes-Prieto A."/>
            <person name="Armbrust E.V."/>
            <person name="Aves S.J."/>
            <person name="Beiko R.G."/>
            <person name="Coutinho P."/>
            <person name="Dacks J.B."/>
            <person name="Durnford D.G."/>
            <person name="Fast N.M."/>
            <person name="Green B.R."/>
            <person name="Grisdale C.J."/>
            <person name="Hempel F."/>
            <person name="Henrissat B."/>
            <person name="Hoppner M.P."/>
            <person name="Ishida K."/>
            <person name="Kim E."/>
            <person name="Koreny L."/>
            <person name="Kroth P.G."/>
            <person name="Liu Y."/>
            <person name="Malik S.B."/>
            <person name="Maier U.G."/>
            <person name="McRose D."/>
            <person name="Mock T."/>
            <person name="Neilson J.A."/>
            <person name="Onodera N.T."/>
            <person name="Poole A.M."/>
            <person name="Pritham E.J."/>
            <person name="Richards T.A."/>
            <person name="Rocap G."/>
            <person name="Roy S.W."/>
            <person name="Sarai C."/>
            <person name="Schaack S."/>
            <person name="Shirato S."/>
            <person name="Slamovits C.H."/>
            <person name="Spencer D.F."/>
            <person name="Suzuki S."/>
            <person name="Worden A.Z."/>
            <person name="Zauner S."/>
            <person name="Barry K."/>
            <person name="Bell C."/>
            <person name="Bharti A.K."/>
            <person name="Crow J.A."/>
            <person name="Grimwood J."/>
            <person name="Kramer R."/>
            <person name="Lindquist E."/>
            <person name="Lucas S."/>
            <person name="Salamov A."/>
            <person name="McFadden G.I."/>
            <person name="Lane C.E."/>
            <person name="Keeling P.J."/>
            <person name="Gray M.W."/>
            <person name="Grigoriev I.V."/>
            <person name="Archibald J.M."/>
        </authorList>
    </citation>
    <scope>NUCLEOTIDE SEQUENCE</scope>
    <source>
        <strain evidence="4 6">CCMP2712</strain>
    </source>
</reference>
<dbReference type="Gene3D" id="3.30.200.20">
    <property type="entry name" value="Phosphorylase Kinase, domain 1"/>
    <property type="match status" value="1"/>
</dbReference>
<evidence type="ECO:0000313" key="4">
    <source>
        <dbReference type="EMBL" id="EKX46572.1"/>
    </source>
</evidence>
<dbReference type="GO" id="GO:0016301">
    <property type="term" value="F:kinase activity"/>
    <property type="evidence" value="ECO:0007669"/>
    <property type="project" value="UniProtKB-UniRule"/>
</dbReference>
<organism evidence="4">
    <name type="scientific">Guillardia theta (strain CCMP2712)</name>
    <name type="common">Cryptophyte</name>
    <dbReference type="NCBI Taxonomy" id="905079"/>
    <lineage>
        <taxon>Eukaryota</taxon>
        <taxon>Cryptophyceae</taxon>
        <taxon>Pyrenomonadales</taxon>
        <taxon>Geminigeraceae</taxon>
        <taxon>Guillardia</taxon>
    </lineage>
</organism>
<dbReference type="HOGENOM" id="CLU_036517_0_1_1"/>
<dbReference type="OMA" id="RECDIAM"/>
<sequence length="281" mass="31648">MCKKIAHGSDLACWSSDSWQRYKTEDGKDFFVKTARQSAEKIFKGEALGLNAMYHAEAVGVPKVDGGRGGTLGPVEVRGAGSFIIMEYLSLGSPYDQYDFGKAMAKMHLAEPLAKEAKEGNFGFDVDNTIGGTPQPNKWDKDWVRFFREQRIGHQVNLAGDGQLERIWDKVARRTLFEGIQVKPSVLHGDLWSGNYGGSNGRPCIYDPAVYYGHHEAEWGMSWCASFGSNFWKGYRELIPEDPGFRERRVLYELYHKLNHYNLFGGGYYSDAVSLMESLAK</sequence>
<dbReference type="PaxDb" id="55529-EKX46572"/>
<reference evidence="6" key="2">
    <citation type="submission" date="2012-11" db="EMBL/GenBank/DDBJ databases">
        <authorList>
            <person name="Kuo A."/>
            <person name="Curtis B.A."/>
            <person name="Tanifuji G."/>
            <person name="Burki F."/>
            <person name="Gruber A."/>
            <person name="Irimia M."/>
            <person name="Maruyama S."/>
            <person name="Arias M.C."/>
            <person name="Ball S.G."/>
            <person name="Gile G.H."/>
            <person name="Hirakawa Y."/>
            <person name="Hopkins J.F."/>
            <person name="Rensing S.A."/>
            <person name="Schmutz J."/>
            <person name="Symeonidi A."/>
            <person name="Elias M."/>
            <person name="Eveleigh R.J."/>
            <person name="Herman E.K."/>
            <person name="Klute M.J."/>
            <person name="Nakayama T."/>
            <person name="Obornik M."/>
            <person name="Reyes-Prieto A."/>
            <person name="Armbrust E.V."/>
            <person name="Aves S.J."/>
            <person name="Beiko R.G."/>
            <person name="Coutinho P."/>
            <person name="Dacks J.B."/>
            <person name="Durnford D.G."/>
            <person name="Fast N.M."/>
            <person name="Green B.R."/>
            <person name="Grisdale C."/>
            <person name="Hempe F."/>
            <person name="Henrissat B."/>
            <person name="Hoppner M.P."/>
            <person name="Ishida K.-I."/>
            <person name="Kim E."/>
            <person name="Koreny L."/>
            <person name="Kroth P.G."/>
            <person name="Liu Y."/>
            <person name="Malik S.-B."/>
            <person name="Maier U.G."/>
            <person name="McRose D."/>
            <person name="Mock T."/>
            <person name="Neilson J.A."/>
            <person name="Onodera N.T."/>
            <person name="Poole A.M."/>
            <person name="Pritham E.J."/>
            <person name="Richards T.A."/>
            <person name="Rocap G."/>
            <person name="Roy S.W."/>
            <person name="Sarai C."/>
            <person name="Schaack S."/>
            <person name="Shirato S."/>
            <person name="Slamovits C.H."/>
            <person name="Spencer D.F."/>
            <person name="Suzuki S."/>
            <person name="Worden A.Z."/>
            <person name="Zauner S."/>
            <person name="Barry K."/>
            <person name="Bell C."/>
            <person name="Bharti A.K."/>
            <person name="Crow J.A."/>
            <person name="Grimwood J."/>
            <person name="Kramer R."/>
            <person name="Lindquist E."/>
            <person name="Lucas S."/>
            <person name="Salamov A."/>
            <person name="McFadden G.I."/>
            <person name="Lane C.E."/>
            <person name="Keeling P.J."/>
            <person name="Gray M.W."/>
            <person name="Grigoriev I.V."/>
            <person name="Archibald J.M."/>
        </authorList>
    </citation>
    <scope>NUCLEOTIDE SEQUENCE</scope>
    <source>
        <strain evidence="6">CCMP2712</strain>
    </source>
</reference>
<dbReference type="SUPFAM" id="SSF56112">
    <property type="entry name" value="Protein kinase-like (PK-like)"/>
    <property type="match status" value="1"/>
</dbReference>
<evidence type="ECO:0000313" key="5">
    <source>
        <dbReference type="EnsemblProtists" id="EKX46572"/>
    </source>
</evidence>
<dbReference type="PIRSF" id="PIRSF006221">
    <property type="entry name" value="Ketosamine-3-kinase"/>
    <property type="match status" value="1"/>
</dbReference>
<dbReference type="Proteomes" id="UP000011087">
    <property type="component" value="Unassembled WGS sequence"/>
</dbReference>
<keyword evidence="3" id="KW-0418">Kinase</keyword>
<dbReference type="Pfam" id="PF03881">
    <property type="entry name" value="Fructosamin_kin"/>
    <property type="match status" value="1"/>
</dbReference>
<proteinExistence type="inferred from homology"/>
<accession>L1JE26</accession>
<dbReference type="AlphaFoldDB" id="L1JE26"/>
<dbReference type="Gene3D" id="3.90.1200.10">
    <property type="match status" value="1"/>
</dbReference>
<comment type="similarity">
    <text evidence="3">Belongs to the fructosamine kinase family.</text>
</comment>
<keyword evidence="3" id="KW-0808">Transferase</keyword>
<evidence type="ECO:0000313" key="6">
    <source>
        <dbReference type="Proteomes" id="UP000011087"/>
    </source>
</evidence>
<dbReference type="KEGG" id="gtt:GUITHDRAFT_70468"/>
<dbReference type="PANTHER" id="PTHR12149:SF8">
    <property type="entry name" value="PROTEIN-RIBULOSAMINE 3-KINASE"/>
    <property type="match status" value="1"/>
</dbReference>
<dbReference type="EC" id="2.7.1.172" evidence="1"/>
<evidence type="ECO:0000256" key="1">
    <source>
        <dbReference type="ARBA" id="ARBA00011961"/>
    </source>
</evidence>
<dbReference type="RefSeq" id="XP_005833552.1">
    <property type="nucleotide sequence ID" value="XM_005833495.1"/>
</dbReference>
<name>L1JE26_GUITC</name>
<dbReference type="EMBL" id="JH992994">
    <property type="protein sequence ID" value="EKX46572.1"/>
    <property type="molecule type" value="Genomic_DNA"/>
</dbReference>
<dbReference type="GeneID" id="17303238"/>
<dbReference type="GO" id="GO:0102193">
    <property type="term" value="F:protein-ribulosamine 3-kinase activity"/>
    <property type="evidence" value="ECO:0007669"/>
    <property type="project" value="UniProtKB-EC"/>
</dbReference>
<dbReference type="InterPro" id="IPR016477">
    <property type="entry name" value="Fructo-/Ketosamine-3-kinase"/>
</dbReference>
<dbReference type="PANTHER" id="PTHR12149">
    <property type="entry name" value="FRUCTOSAMINE 3 KINASE-RELATED PROTEIN"/>
    <property type="match status" value="1"/>
</dbReference>
<evidence type="ECO:0000256" key="3">
    <source>
        <dbReference type="PIRNR" id="PIRNR006221"/>
    </source>
</evidence>
<evidence type="ECO:0000256" key="2">
    <source>
        <dbReference type="ARBA" id="ARBA00048655"/>
    </source>
</evidence>
<dbReference type="InterPro" id="IPR011009">
    <property type="entry name" value="Kinase-like_dom_sf"/>
</dbReference>
<gene>
    <name evidence="4" type="ORF">GUITHDRAFT_70468</name>
</gene>
<dbReference type="OrthoDB" id="5772781at2759"/>
<comment type="catalytic activity">
    <reaction evidence="2">
        <text>N(6)-D-ribulosyl-L-lysyl-[protein] + ATP = N(6)-(3-O-phospho-D-ribulosyl)-L-lysyl-[protein] + ADP + H(+)</text>
        <dbReference type="Rhea" id="RHEA:48432"/>
        <dbReference type="Rhea" id="RHEA-COMP:12103"/>
        <dbReference type="Rhea" id="RHEA-COMP:12104"/>
        <dbReference type="ChEBI" id="CHEBI:15378"/>
        <dbReference type="ChEBI" id="CHEBI:30616"/>
        <dbReference type="ChEBI" id="CHEBI:90418"/>
        <dbReference type="ChEBI" id="CHEBI:90420"/>
        <dbReference type="ChEBI" id="CHEBI:456216"/>
        <dbReference type="EC" id="2.7.1.172"/>
    </reaction>
    <physiologicalReaction direction="left-to-right" evidence="2">
        <dbReference type="Rhea" id="RHEA:48433"/>
    </physiologicalReaction>
</comment>
<dbReference type="EnsemblProtists" id="EKX46572">
    <property type="protein sequence ID" value="EKX46572"/>
    <property type="gene ID" value="GUITHDRAFT_70468"/>
</dbReference>
<protein>
    <recommendedName>
        <fullName evidence="1">protein-ribulosamine 3-kinase</fullName>
        <ecNumber evidence="1">2.7.1.172</ecNumber>
    </recommendedName>
</protein>